<organism evidence="5 6">
    <name type="scientific">Sphingobacterium hotanense</name>
    <dbReference type="NCBI Taxonomy" id="649196"/>
    <lineage>
        <taxon>Bacteria</taxon>
        <taxon>Pseudomonadati</taxon>
        <taxon>Bacteroidota</taxon>
        <taxon>Sphingobacteriia</taxon>
        <taxon>Sphingobacteriales</taxon>
        <taxon>Sphingobacteriaceae</taxon>
        <taxon>Sphingobacterium</taxon>
    </lineage>
</organism>
<dbReference type="InterPro" id="IPR036291">
    <property type="entry name" value="NAD(P)-bd_dom_sf"/>
</dbReference>
<dbReference type="Proteomes" id="UP001170954">
    <property type="component" value="Unassembled WGS sequence"/>
</dbReference>
<dbReference type="EC" id="1.1.1.58" evidence="5"/>
<dbReference type="InterPro" id="IPR008927">
    <property type="entry name" value="6-PGluconate_DH-like_C_sf"/>
</dbReference>
<dbReference type="PANTHER" id="PTHR30524:SF0">
    <property type="entry name" value="ALTRONATE OXIDOREDUCTASE-RELATED"/>
    <property type="match status" value="1"/>
</dbReference>
<dbReference type="GO" id="GO:0009026">
    <property type="term" value="F:tagaturonate reductase activity"/>
    <property type="evidence" value="ECO:0007669"/>
    <property type="project" value="UniProtKB-EC"/>
</dbReference>
<dbReference type="SUPFAM" id="SSF48179">
    <property type="entry name" value="6-phosphogluconate dehydrogenase C-terminal domain-like"/>
    <property type="match status" value="1"/>
</dbReference>
<reference evidence="5" key="2">
    <citation type="journal article" date="2022" name="Sci. Total Environ.">
        <title>Prevalence, transmission, and molecular epidemiology of tet(X)-positive bacteria among humans, animals, and environmental niches in China: An epidemiological, and genomic-based study.</title>
        <authorList>
            <person name="Dong N."/>
            <person name="Zeng Y."/>
            <person name="Cai C."/>
            <person name="Sun C."/>
            <person name="Lu J."/>
            <person name="Liu C."/>
            <person name="Zhou H."/>
            <person name="Sun Q."/>
            <person name="Shu L."/>
            <person name="Wang H."/>
            <person name="Wang Y."/>
            <person name="Wang S."/>
            <person name="Wu C."/>
            <person name="Chan E.W."/>
            <person name="Chen G."/>
            <person name="Shen Z."/>
            <person name="Chen S."/>
            <person name="Zhang R."/>
        </authorList>
    </citation>
    <scope>NUCLEOTIDE SEQUENCE</scope>
    <source>
        <strain evidence="5">R1692</strain>
    </source>
</reference>
<dbReference type="Pfam" id="PF01232">
    <property type="entry name" value="Mannitol_dh"/>
    <property type="match status" value="1"/>
</dbReference>
<dbReference type="RefSeq" id="WP_286651500.1">
    <property type="nucleotide sequence ID" value="NZ_JACAGK010000030.1"/>
</dbReference>
<feature type="domain" description="Mannitol dehydrogenase C-terminal" evidence="4">
    <location>
        <begin position="286"/>
        <end position="483"/>
    </location>
</feature>
<evidence type="ECO:0000259" key="3">
    <source>
        <dbReference type="Pfam" id="PF01232"/>
    </source>
</evidence>
<reference evidence="5" key="1">
    <citation type="submission" date="2020-06" db="EMBL/GenBank/DDBJ databases">
        <authorList>
            <person name="Dong N."/>
        </authorList>
    </citation>
    <scope>NUCLEOTIDE SEQUENCE</scope>
    <source>
        <strain evidence="5">R1692</strain>
    </source>
</reference>
<dbReference type="PANTHER" id="PTHR30524">
    <property type="entry name" value="MANNITOL-1-PHOSPHATE 5-DEHYDROGENASE"/>
    <property type="match status" value="1"/>
</dbReference>
<keyword evidence="6" id="KW-1185">Reference proteome</keyword>
<proteinExistence type="predicted"/>
<dbReference type="SUPFAM" id="SSF51735">
    <property type="entry name" value="NAD(P)-binding Rossmann-fold domains"/>
    <property type="match status" value="1"/>
</dbReference>
<evidence type="ECO:0000259" key="4">
    <source>
        <dbReference type="Pfam" id="PF08125"/>
    </source>
</evidence>
<dbReference type="InterPro" id="IPR013328">
    <property type="entry name" value="6PGD_dom2"/>
</dbReference>
<dbReference type="Gene3D" id="1.10.1040.10">
    <property type="entry name" value="N-(1-d-carboxylethyl)-l-norvaline Dehydrogenase, domain 2"/>
    <property type="match status" value="1"/>
</dbReference>
<sequence length="496" mass="55588">MIVSKNIISELNAANVILPSAESFDYPEKVIQFGTGVLLRGLPDFIIHQANQAGEFKGRILVVQSTGSGAVESFAKQDNLYTLAINGLDGGEIREEFVLINAISRVCAASSQWEEILKSAENEDMQILISNTTEVGIVASADTVQEMPPSSFPGKVCAYLYRRYKHFNGDSSKGMVILPTELIDNNGKQLKQFVLEAADRSGLEADFLNWLETANDFCDTLVDRIVPGKLNAEQQTKAQQTLGYEDDLMIMAEPYYLWAISCNNERTAHKLSFAEQHASVHLVPSIKNFKEIKLRLLNGTHTFSCAAAIIAGFKTVKEAMEDNTFRRFVSSLTEEIISCMDDPDLNKEELERFARQVLDRFANPFLEHRWESISLNYTTKMRMRNVPLLLKSKERDECPLSSMSLGFAAYVLFMRSKESAGQYIQDAYGSSITLQDDQAGKLYAYSQQGHEGLVKLLEDQDLWGASLMDISGFAEQVQRDKHAIVQNGFLKAFEEK</sequence>
<dbReference type="InterPro" id="IPR013118">
    <property type="entry name" value="Mannitol_DH_C"/>
</dbReference>
<evidence type="ECO:0000313" key="6">
    <source>
        <dbReference type="Proteomes" id="UP001170954"/>
    </source>
</evidence>
<keyword evidence="2" id="KW-0520">NAD</keyword>
<name>A0ABT7NNU3_9SPHI</name>
<evidence type="ECO:0000256" key="2">
    <source>
        <dbReference type="ARBA" id="ARBA00023027"/>
    </source>
</evidence>
<feature type="domain" description="Mannitol dehydrogenase N-terminal" evidence="3">
    <location>
        <begin position="29"/>
        <end position="264"/>
    </location>
</feature>
<gene>
    <name evidence="5" type="ORF">HX018_11405</name>
</gene>
<keyword evidence="1 5" id="KW-0560">Oxidoreductase</keyword>
<dbReference type="NCBIfam" id="NF002969">
    <property type="entry name" value="PRK03643.1"/>
    <property type="match status" value="1"/>
</dbReference>
<accession>A0ABT7NNU3</accession>
<comment type="caution">
    <text evidence="5">The sequence shown here is derived from an EMBL/GenBank/DDBJ whole genome shotgun (WGS) entry which is preliminary data.</text>
</comment>
<protein>
    <submittedName>
        <fullName evidence="5">Tagaturonate reductase</fullName>
        <ecNumber evidence="5">1.1.1.58</ecNumber>
    </submittedName>
</protein>
<dbReference type="Gene3D" id="3.40.50.720">
    <property type="entry name" value="NAD(P)-binding Rossmann-like Domain"/>
    <property type="match status" value="1"/>
</dbReference>
<evidence type="ECO:0000256" key="1">
    <source>
        <dbReference type="ARBA" id="ARBA00023002"/>
    </source>
</evidence>
<dbReference type="EMBL" id="JACAGK010000030">
    <property type="protein sequence ID" value="MDM1048840.1"/>
    <property type="molecule type" value="Genomic_DNA"/>
</dbReference>
<evidence type="ECO:0000313" key="5">
    <source>
        <dbReference type="EMBL" id="MDM1048840.1"/>
    </source>
</evidence>
<dbReference type="Pfam" id="PF08125">
    <property type="entry name" value="Mannitol_dh_C"/>
    <property type="match status" value="1"/>
</dbReference>
<dbReference type="InterPro" id="IPR013131">
    <property type="entry name" value="Mannitol_DH_N"/>
</dbReference>